<sequence length="490" mass="55263">MSLLPPRSSNRTPALSTPWAAKMKSYIIPVLMTAFLIQLLFLANMSYLFGSLFKSTTRMHKLKVLAIDFDGEDIGKAISGAYGNLQSNHFPTVEFGSSSEYDTPDKIRDAVCNHGYWGAVYTHEGASDRLLSTIEGDNTTVYNPQDAITTVYNGAYYPAIFSSIQGNMQSLVSTAATMYALTTPDALKAVNMTNPTSASTLLRPFQANIWNIMPTEQGGRVLLNTVSMVMPILMQFFFQMALNDISTSAKLLQSQSKRDVYASRFITGKLYTFISALVTTGYFWAFRENWGVDAGQFFETWMCLWFYMDINYLVVDTVINTVIPMQFFSFFLLTWIIINIASTVFPFELTPGFFHWGWALPAHNIWLLLVGIWSGCRANISVTLPILFSWWVVGHAGSAWSVRKRCLMAEAEAETQGHTDTSEKFDRYSTEQSRRDMLETMTVQNSNQVADNQNYDLEANRMPQNLRNGNDSRTIINGGESSQERDNEKE</sequence>
<evidence type="ECO:0000313" key="4">
    <source>
        <dbReference type="EMBL" id="KAF4951021.1"/>
    </source>
</evidence>
<dbReference type="AlphaFoldDB" id="A0A8H4T480"/>
<dbReference type="InterPro" id="IPR022703">
    <property type="entry name" value="DUF3533"/>
</dbReference>
<name>A0A8H4T480_9HYPO</name>
<keyword evidence="2" id="KW-0472">Membrane</keyword>
<feature type="transmembrane region" description="Helical" evidence="2">
    <location>
        <begin position="26"/>
        <end position="53"/>
    </location>
</feature>
<feature type="transmembrane region" description="Helical" evidence="2">
    <location>
        <begin position="380"/>
        <end position="400"/>
    </location>
</feature>
<evidence type="ECO:0000256" key="1">
    <source>
        <dbReference type="SAM" id="MobiDB-lite"/>
    </source>
</evidence>
<evidence type="ECO:0000259" key="3">
    <source>
        <dbReference type="Pfam" id="PF12051"/>
    </source>
</evidence>
<feature type="transmembrane region" description="Helical" evidence="2">
    <location>
        <begin position="262"/>
        <end position="285"/>
    </location>
</feature>
<reference evidence="4" key="1">
    <citation type="journal article" date="2020" name="BMC Genomics">
        <title>Correction to: Identification and distribution of gene clusters required for synthesis of sphingolipid metabolism inhibitors in diverse species of the filamentous fungus Fusarium.</title>
        <authorList>
            <person name="Kim H.S."/>
            <person name="Lohmar J.M."/>
            <person name="Busman M."/>
            <person name="Brown D.W."/>
            <person name="Naumann T.A."/>
            <person name="Divon H.H."/>
            <person name="Lysoe E."/>
            <person name="Uhlig S."/>
            <person name="Proctor R.H."/>
        </authorList>
    </citation>
    <scope>NUCLEOTIDE SEQUENCE</scope>
    <source>
        <strain evidence="4">NRRL 20472</strain>
    </source>
</reference>
<feature type="transmembrane region" description="Helical" evidence="2">
    <location>
        <begin position="297"/>
        <end position="315"/>
    </location>
</feature>
<accession>A0A8H4T480</accession>
<dbReference type="PANTHER" id="PTHR34814:SF2">
    <property type="entry name" value="DUF3533 DOMAIN-CONTAINING PROTEIN"/>
    <property type="match status" value="1"/>
</dbReference>
<feature type="transmembrane region" description="Helical" evidence="2">
    <location>
        <begin position="354"/>
        <end position="374"/>
    </location>
</feature>
<organism evidence="4 5">
    <name type="scientific">Fusarium sarcochroum</name>
    <dbReference type="NCBI Taxonomy" id="1208366"/>
    <lineage>
        <taxon>Eukaryota</taxon>
        <taxon>Fungi</taxon>
        <taxon>Dikarya</taxon>
        <taxon>Ascomycota</taxon>
        <taxon>Pezizomycotina</taxon>
        <taxon>Sordariomycetes</taxon>
        <taxon>Hypocreomycetidae</taxon>
        <taxon>Hypocreales</taxon>
        <taxon>Nectriaceae</taxon>
        <taxon>Fusarium</taxon>
        <taxon>Fusarium lateritium species complex</taxon>
    </lineage>
</organism>
<dbReference type="Proteomes" id="UP000622797">
    <property type="component" value="Unassembled WGS sequence"/>
</dbReference>
<feature type="compositionally biased region" description="Polar residues" evidence="1">
    <location>
        <begin position="462"/>
        <end position="481"/>
    </location>
</feature>
<keyword evidence="5" id="KW-1185">Reference proteome</keyword>
<feature type="transmembrane region" description="Helical" evidence="2">
    <location>
        <begin position="327"/>
        <end position="347"/>
    </location>
</feature>
<proteinExistence type="predicted"/>
<dbReference type="EMBL" id="JABEXW010000938">
    <property type="protein sequence ID" value="KAF4951021.1"/>
    <property type="molecule type" value="Genomic_DNA"/>
</dbReference>
<dbReference type="OrthoDB" id="2140105at2759"/>
<evidence type="ECO:0000256" key="2">
    <source>
        <dbReference type="SAM" id="Phobius"/>
    </source>
</evidence>
<keyword evidence="2" id="KW-0812">Transmembrane</keyword>
<dbReference type="Pfam" id="PF12051">
    <property type="entry name" value="DUF3533"/>
    <property type="match status" value="1"/>
</dbReference>
<dbReference type="PANTHER" id="PTHR34814">
    <property type="entry name" value="NITROSOGUANIDINE RESISTANCE PROTEIN SNG1"/>
    <property type="match status" value="1"/>
</dbReference>
<protein>
    <recommendedName>
        <fullName evidence="3">DUF3533 domain-containing protein</fullName>
    </recommendedName>
</protein>
<feature type="region of interest" description="Disordered" evidence="1">
    <location>
        <begin position="461"/>
        <end position="490"/>
    </location>
</feature>
<evidence type="ECO:0000313" key="5">
    <source>
        <dbReference type="Proteomes" id="UP000622797"/>
    </source>
</evidence>
<gene>
    <name evidence="4" type="ORF">FSARC_13018</name>
</gene>
<dbReference type="GO" id="GO:0016020">
    <property type="term" value="C:membrane"/>
    <property type="evidence" value="ECO:0007669"/>
    <property type="project" value="TreeGrafter"/>
</dbReference>
<dbReference type="InterPro" id="IPR053001">
    <property type="entry name" value="MNNG_permease-like"/>
</dbReference>
<comment type="caution">
    <text evidence="4">The sequence shown here is derived from an EMBL/GenBank/DDBJ whole genome shotgun (WGS) entry which is preliminary data.</text>
</comment>
<feature type="domain" description="DUF3533" evidence="3">
    <location>
        <begin position="34"/>
        <end position="394"/>
    </location>
</feature>
<keyword evidence="2" id="KW-1133">Transmembrane helix</keyword>
<reference evidence="4" key="2">
    <citation type="submission" date="2020-05" db="EMBL/GenBank/DDBJ databases">
        <authorList>
            <person name="Kim H.-S."/>
            <person name="Proctor R.H."/>
            <person name="Brown D.W."/>
        </authorList>
    </citation>
    <scope>NUCLEOTIDE SEQUENCE</scope>
    <source>
        <strain evidence="4">NRRL 20472</strain>
    </source>
</reference>